<keyword evidence="8" id="KW-0472">Membrane</keyword>
<accession>A0A0W0VT56</accession>
<keyword evidence="3" id="KW-0645">Protease</keyword>
<dbReference type="RefSeq" id="WP_058528169.1">
    <property type="nucleotide sequence ID" value="NZ_CAAAHZ010000005.1"/>
</dbReference>
<dbReference type="FunFam" id="2.70.70.10:FF:000002">
    <property type="entry name" value="Murein DD-endopeptidase MepM"/>
    <property type="match status" value="1"/>
</dbReference>
<sequence length="446" mass="50282">MDQRRHVSLQKSAKPSKFYALIALIIAVLLPYVLIKGFRPKQSDYTNKTLSLPKIIAKKPKSTAPEVTDNKAVKNEQEWQIITTKDGDTLASIFKRCGLSQQTLHNILKNNANAKSLTVIKPNQKLQLLIRDQQLEKLIFPLTITQSLVVTRKDNQFKTEITNRKTSSHNHYVTATVRGSLYSTAKNMNIPAKLIRQMTEIFNWEIDFSKDVRAGDRFTIIYKAFFIENKLVGTGEIIAVSYTNRGKTFSAIRHKNKNGEYEYFTPEGNSLKKAFSRYPLKFSHISSTFSLSRMHPILHRRRPHKGVDLAAPIGTPIRAVGDGKIAIIGRQSGYGNMIKIIHNKTYSTVYAHMLKFQKGLVQGDRVKRGQIIGYVGQTGLATGPHCHYEVHINHQPKNPTTVELPRSSPVPARELASFKSTASTLLAQMRLFEEAQFASGQNVMHG</sequence>
<evidence type="ECO:0000313" key="10">
    <source>
        <dbReference type="EMBL" id="KTD23272.1"/>
    </source>
</evidence>
<dbReference type="Gene3D" id="2.70.70.10">
    <property type="entry name" value="Glucose Permease (Domain IIA)"/>
    <property type="match status" value="1"/>
</dbReference>
<dbReference type="InterPro" id="IPR011055">
    <property type="entry name" value="Dup_hybrid_motif"/>
</dbReference>
<dbReference type="Gene3D" id="3.10.450.350">
    <property type="match status" value="2"/>
</dbReference>
<comment type="cofactor">
    <cofactor evidence="1">
        <name>Zn(2+)</name>
        <dbReference type="ChEBI" id="CHEBI:29105"/>
    </cofactor>
</comment>
<dbReference type="InterPro" id="IPR050570">
    <property type="entry name" value="Cell_wall_metabolism_enzyme"/>
</dbReference>
<dbReference type="PROSITE" id="PS51782">
    <property type="entry name" value="LYSM"/>
    <property type="match status" value="1"/>
</dbReference>
<dbReference type="PATRIC" id="fig|45068.5.peg.165"/>
<evidence type="ECO:0000256" key="1">
    <source>
        <dbReference type="ARBA" id="ARBA00001947"/>
    </source>
</evidence>
<dbReference type="GO" id="GO:0004222">
    <property type="term" value="F:metalloendopeptidase activity"/>
    <property type="evidence" value="ECO:0007669"/>
    <property type="project" value="TreeGrafter"/>
</dbReference>
<protein>
    <submittedName>
        <fullName evidence="10">M23/M37 family transporter peptidase</fullName>
    </submittedName>
</protein>
<dbReference type="PANTHER" id="PTHR21666:SF288">
    <property type="entry name" value="CELL DIVISION PROTEIN YTFB"/>
    <property type="match status" value="1"/>
</dbReference>
<evidence type="ECO:0000256" key="8">
    <source>
        <dbReference type="SAM" id="Phobius"/>
    </source>
</evidence>
<keyword evidence="7" id="KW-0482">Metalloprotease</keyword>
<feature type="transmembrane region" description="Helical" evidence="8">
    <location>
        <begin position="18"/>
        <end position="35"/>
    </location>
</feature>
<evidence type="ECO:0000256" key="3">
    <source>
        <dbReference type="ARBA" id="ARBA00022670"/>
    </source>
</evidence>
<name>A0A0W0VT56_9GAMM</name>
<dbReference type="PANTHER" id="PTHR21666">
    <property type="entry name" value="PEPTIDASE-RELATED"/>
    <property type="match status" value="1"/>
</dbReference>
<keyword evidence="8" id="KW-0812">Transmembrane</keyword>
<keyword evidence="8" id="KW-1133">Transmembrane helix</keyword>
<evidence type="ECO:0000256" key="4">
    <source>
        <dbReference type="ARBA" id="ARBA00022723"/>
    </source>
</evidence>
<dbReference type="GO" id="GO:0046872">
    <property type="term" value="F:metal ion binding"/>
    <property type="evidence" value="ECO:0007669"/>
    <property type="project" value="UniProtKB-KW"/>
</dbReference>
<dbReference type="SUPFAM" id="SSF51261">
    <property type="entry name" value="Duplicated hybrid motif"/>
    <property type="match status" value="1"/>
</dbReference>
<dbReference type="GO" id="GO:0006508">
    <property type="term" value="P:proteolysis"/>
    <property type="evidence" value="ECO:0007669"/>
    <property type="project" value="UniProtKB-KW"/>
</dbReference>
<dbReference type="STRING" id="45068.Llon_0157"/>
<dbReference type="AlphaFoldDB" id="A0A0W0VT56"/>
<dbReference type="CDD" id="cd12797">
    <property type="entry name" value="M23_peptidase"/>
    <property type="match status" value="1"/>
</dbReference>
<dbReference type="EMBL" id="LNYK01000001">
    <property type="protein sequence ID" value="KTD23272.1"/>
    <property type="molecule type" value="Genomic_DNA"/>
</dbReference>
<organism evidence="10 11">
    <name type="scientific">Legionella londiniensis</name>
    <dbReference type="NCBI Taxonomy" id="45068"/>
    <lineage>
        <taxon>Bacteria</taxon>
        <taxon>Pseudomonadati</taxon>
        <taxon>Pseudomonadota</taxon>
        <taxon>Gammaproteobacteria</taxon>
        <taxon>Legionellales</taxon>
        <taxon>Legionellaceae</taxon>
        <taxon>Legionella</taxon>
    </lineage>
</organism>
<dbReference type="Pfam" id="PF01551">
    <property type="entry name" value="Peptidase_M23"/>
    <property type="match status" value="1"/>
</dbReference>
<keyword evidence="11" id="KW-1185">Reference proteome</keyword>
<evidence type="ECO:0000256" key="2">
    <source>
        <dbReference type="ARBA" id="ARBA00004196"/>
    </source>
</evidence>
<dbReference type="InterPro" id="IPR018392">
    <property type="entry name" value="LysM"/>
</dbReference>
<feature type="domain" description="LysM" evidence="9">
    <location>
        <begin position="80"/>
        <end position="128"/>
    </location>
</feature>
<comment type="subcellular location">
    <subcellularLocation>
        <location evidence="2">Cell envelope</location>
    </subcellularLocation>
</comment>
<comment type="caution">
    <text evidence="10">The sequence shown here is derived from an EMBL/GenBank/DDBJ whole genome shotgun (WGS) entry which is preliminary data.</text>
</comment>
<dbReference type="InterPro" id="IPR045834">
    <property type="entry name" value="Csd3_N2"/>
</dbReference>
<keyword evidence="5" id="KW-0378">Hydrolase</keyword>
<dbReference type="Proteomes" id="UP000054997">
    <property type="component" value="Unassembled WGS sequence"/>
</dbReference>
<gene>
    <name evidence="10" type="ORF">Llon_0157</name>
</gene>
<evidence type="ECO:0000256" key="6">
    <source>
        <dbReference type="ARBA" id="ARBA00022833"/>
    </source>
</evidence>
<keyword evidence="6" id="KW-0862">Zinc</keyword>
<dbReference type="OrthoDB" id="9805070at2"/>
<dbReference type="GO" id="GO:0030313">
    <property type="term" value="C:cell envelope"/>
    <property type="evidence" value="ECO:0007669"/>
    <property type="project" value="UniProtKB-SubCell"/>
</dbReference>
<evidence type="ECO:0000313" key="11">
    <source>
        <dbReference type="Proteomes" id="UP000054997"/>
    </source>
</evidence>
<evidence type="ECO:0000259" key="9">
    <source>
        <dbReference type="PROSITE" id="PS51782"/>
    </source>
</evidence>
<proteinExistence type="predicted"/>
<dbReference type="InterPro" id="IPR016047">
    <property type="entry name" value="M23ase_b-sheet_dom"/>
</dbReference>
<reference evidence="10 11" key="1">
    <citation type="submission" date="2015-11" db="EMBL/GenBank/DDBJ databases">
        <title>Genomic analysis of 38 Legionella species identifies large and diverse effector repertoires.</title>
        <authorList>
            <person name="Burstein D."/>
            <person name="Amaro F."/>
            <person name="Zusman T."/>
            <person name="Lifshitz Z."/>
            <person name="Cohen O."/>
            <person name="Gilbert J.A."/>
            <person name="Pupko T."/>
            <person name="Shuman H.A."/>
            <person name="Segal G."/>
        </authorList>
    </citation>
    <scope>NUCLEOTIDE SEQUENCE [LARGE SCALE GENOMIC DNA]</scope>
    <source>
        <strain evidence="10 11">ATCC 49505</strain>
    </source>
</reference>
<dbReference type="Pfam" id="PF19425">
    <property type="entry name" value="Csd3_N2"/>
    <property type="match status" value="1"/>
</dbReference>
<keyword evidence="4" id="KW-0479">Metal-binding</keyword>
<evidence type="ECO:0000256" key="5">
    <source>
        <dbReference type="ARBA" id="ARBA00022801"/>
    </source>
</evidence>
<evidence type="ECO:0000256" key="7">
    <source>
        <dbReference type="ARBA" id="ARBA00023049"/>
    </source>
</evidence>